<dbReference type="GO" id="GO:0006633">
    <property type="term" value="P:fatty acid biosynthetic process"/>
    <property type="evidence" value="ECO:0007669"/>
    <property type="project" value="TreeGrafter"/>
</dbReference>
<dbReference type="Proteomes" id="UP000295497">
    <property type="component" value="Chromosome"/>
</dbReference>
<accession>A0A4V0NGG2</accession>
<sequence>MLMAGGQGCQYYHMAAELYQKHSTFRRAMQEGDRIAHRMLRTSILDVIYDERRSRLDTFDDIRFTHPAILIVQHSFGRMILDWGVRPAHVLGYSLGELVVNILAGAVSLEDAIFAAVVQAELVAKRCPVGGMMAVLGSPRLLEAHDEVFSGCSLACINFDGHFVVAGRKRELHRAADLLATMSISTQVLPVNYAFHTSMMTPAREDLELLFDAIRYARPATSVISSNLAGPAPGIGGEHFWQVARGPVMFGKTIDWLESRGPHLYVDLSPSGTLAAFAKRILGDGASESAVLPSLTMYGRDCDRVRELMSALKELGAA</sequence>
<evidence type="ECO:0000259" key="3">
    <source>
        <dbReference type="SMART" id="SM00827"/>
    </source>
</evidence>
<keyword evidence="4" id="KW-0808">Transferase</keyword>
<organism evidence="4 5">
    <name type="scientific">Sorangium cellulosum</name>
    <name type="common">Polyangium cellulosum</name>
    <dbReference type="NCBI Taxonomy" id="56"/>
    <lineage>
        <taxon>Bacteria</taxon>
        <taxon>Pseudomonadati</taxon>
        <taxon>Myxococcota</taxon>
        <taxon>Polyangia</taxon>
        <taxon>Polyangiales</taxon>
        <taxon>Polyangiaceae</taxon>
        <taxon>Sorangium</taxon>
    </lineage>
</organism>
<reference evidence="4 5" key="1">
    <citation type="submission" date="2015-09" db="EMBL/GenBank/DDBJ databases">
        <title>Sorangium comparison.</title>
        <authorList>
            <person name="Zaburannyi N."/>
            <person name="Bunk B."/>
            <person name="Overmann J."/>
            <person name="Mueller R."/>
        </authorList>
    </citation>
    <scope>NUCLEOTIDE SEQUENCE [LARGE SCALE GENOMIC DNA]</scope>
    <source>
        <strain evidence="4 5">So ce836</strain>
    </source>
</reference>
<dbReference type="SUPFAM" id="SSF55048">
    <property type="entry name" value="Probable ACP-binding domain of malonyl-CoA ACP transacylase"/>
    <property type="match status" value="1"/>
</dbReference>
<dbReference type="SMART" id="SM00827">
    <property type="entry name" value="PKS_AT"/>
    <property type="match status" value="1"/>
</dbReference>
<dbReference type="Gene3D" id="3.30.70.3290">
    <property type="match status" value="1"/>
</dbReference>
<keyword evidence="4" id="KW-0012">Acyltransferase</keyword>
<dbReference type="InterPro" id="IPR016035">
    <property type="entry name" value="Acyl_Trfase/lysoPLipase"/>
</dbReference>
<evidence type="ECO:0000256" key="2">
    <source>
        <dbReference type="ARBA" id="ARBA00022553"/>
    </source>
</evidence>
<dbReference type="EMBL" id="CP012672">
    <property type="protein sequence ID" value="AUX33062.1"/>
    <property type="molecule type" value="Genomic_DNA"/>
</dbReference>
<dbReference type="InterPro" id="IPR016036">
    <property type="entry name" value="Malonyl_transacylase_ACP-bd"/>
</dbReference>
<evidence type="ECO:0000313" key="4">
    <source>
        <dbReference type="EMBL" id="AUX33062.1"/>
    </source>
</evidence>
<dbReference type="InterPro" id="IPR001227">
    <property type="entry name" value="Ac_transferase_dom_sf"/>
</dbReference>
<dbReference type="AlphaFoldDB" id="A0A4V0NGG2"/>
<keyword evidence="2" id="KW-0597">Phosphoprotein</keyword>
<dbReference type="PANTHER" id="PTHR43775">
    <property type="entry name" value="FATTY ACID SYNTHASE"/>
    <property type="match status" value="1"/>
</dbReference>
<dbReference type="GO" id="GO:0004312">
    <property type="term" value="F:fatty acid synthase activity"/>
    <property type="evidence" value="ECO:0007669"/>
    <property type="project" value="TreeGrafter"/>
</dbReference>
<protein>
    <submittedName>
        <fullName evidence="4">Acyltransferase</fullName>
    </submittedName>
</protein>
<feature type="domain" description="Malonyl-CoA:ACP transacylase (MAT)" evidence="3">
    <location>
        <begin position="3"/>
        <end position="297"/>
    </location>
</feature>
<dbReference type="PANTHER" id="PTHR43775:SF37">
    <property type="entry name" value="SI:DKEY-61P9.11"/>
    <property type="match status" value="1"/>
</dbReference>
<dbReference type="Gene3D" id="3.40.366.10">
    <property type="entry name" value="Malonyl-Coenzyme A Acyl Carrier Protein, domain 2"/>
    <property type="match status" value="1"/>
</dbReference>
<dbReference type="Pfam" id="PF00698">
    <property type="entry name" value="Acyl_transf_1"/>
    <property type="match status" value="1"/>
</dbReference>
<gene>
    <name evidence="4" type="ORF">SOCE836_052140</name>
</gene>
<dbReference type="SUPFAM" id="SSF52151">
    <property type="entry name" value="FabD/lysophospholipase-like"/>
    <property type="match status" value="1"/>
</dbReference>
<name>A0A4V0NGG2_SORCE</name>
<dbReference type="InterPro" id="IPR050091">
    <property type="entry name" value="PKS_NRPS_Biosynth_Enz"/>
</dbReference>
<proteinExistence type="predicted"/>
<dbReference type="InterPro" id="IPR014043">
    <property type="entry name" value="Acyl_transferase_dom"/>
</dbReference>
<evidence type="ECO:0000256" key="1">
    <source>
        <dbReference type="ARBA" id="ARBA00022450"/>
    </source>
</evidence>
<evidence type="ECO:0000313" key="5">
    <source>
        <dbReference type="Proteomes" id="UP000295497"/>
    </source>
</evidence>
<keyword evidence="1" id="KW-0596">Phosphopantetheine</keyword>